<accession>A0A9E8DEG9</accession>
<feature type="transmembrane region" description="Helical" evidence="1">
    <location>
        <begin position="375"/>
        <end position="404"/>
    </location>
</feature>
<protein>
    <submittedName>
        <fullName evidence="2">Uncharacterized protein</fullName>
    </submittedName>
</protein>
<keyword evidence="1" id="KW-1133">Transmembrane helix</keyword>
<evidence type="ECO:0000256" key="1">
    <source>
        <dbReference type="SAM" id="Phobius"/>
    </source>
</evidence>
<dbReference type="InterPro" id="IPR043638">
    <property type="entry name" value="DisA_glycoprotein"/>
</dbReference>
<name>A0A9E8DEG9_9VIRU</name>
<dbReference type="EMBL" id="MZ615321">
    <property type="protein sequence ID" value="UZH43540.1"/>
    <property type="molecule type" value="Genomic_RNA"/>
</dbReference>
<keyword evidence="1" id="KW-0812">Transmembrane</keyword>
<reference evidence="2" key="1">
    <citation type="submission" date="2021-07" db="EMBL/GenBank/DDBJ databases">
        <authorList>
            <person name="Ribeiro A.C."/>
            <person name="Martins L."/>
            <person name="Silva S."/>
            <person name="Almeida D."/>
            <person name="Miranda K."/>
            <person name="Nunes-Neto J."/>
            <person name="Monteiro H.A."/>
            <person name="Nascimento B.L."/>
            <person name="Junior J.W.R."/>
            <person name="Cruz A.C."/>
            <person name="Vasconcelos P.F."/>
            <person name="Carvalho V."/>
            <person name="Guerreiro S."/>
        </authorList>
    </citation>
    <scope>NUCLEOTIDE SEQUENCE</scope>
    <source>
        <strain evidence="2">BeAr805503/FEITV</strain>
    </source>
</reference>
<organism evidence="2">
    <name type="scientific">Feitosa virus</name>
    <dbReference type="NCBI Taxonomy" id="2976199"/>
    <lineage>
        <taxon>Viruses</taxon>
        <taxon>Riboviria</taxon>
    </lineage>
</organism>
<keyword evidence="1" id="KW-0472">Membrane</keyword>
<evidence type="ECO:0000313" key="2">
    <source>
        <dbReference type="EMBL" id="UZH43540.1"/>
    </source>
</evidence>
<reference evidence="2" key="2">
    <citation type="journal article" date="2022" name="Virol. J.">
        <title>Negeviruses isolated from mosquitoes in the Brazilian Amazon.</title>
        <authorList>
            <person name="da Silva Ribeiro A.C."/>
            <person name="Martins L.C."/>
            <person name="da Silva S.P."/>
            <person name="de Almeida Medeiros D.B."/>
            <person name="Miranda K.K.P."/>
            <person name="Nunes Neto J.P."/>
            <person name="de Oliveira Monteiro H.A."/>
            <person name="do Nascimento B.L.S."/>
            <person name="Junior J.W.R."/>
            <person name="Cruz A.C.R."/>
            <person name="da Costa Vasconcelos P.F."/>
            <person name="Carvalho V.L."/>
            <person name="Rodrigues S.G."/>
        </authorList>
    </citation>
    <scope>NUCLEOTIDE SEQUENCE</scope>
    <source>
        <strain evidence="2">BeAr805503/FEITV</strain>
    </source>
</reference>
<dbReference type="Pfam" id="PF19226">
    <property type="entry name" value="DisA"/>
    <property type="match status" value="1"/>
</dbReference>
<proteinExistence type="predicted"/>
<sequence length="407" mass="46729">MLYFICFTLLLTVTAQRYTYKAKFQLPHFNQYLDTFRGMSVPNRKPLIETTLYSTLYDSNPMDQFSVHSANVWNKIWGLKCPPGHVVHPIIHHVFSELYVCVKVPHTLQKKYDVYKLYHGEHNFYFFCGVTGQQSDFGRVDVDRLDDYRLLVDVDGYHYLSSAFCLSHYYQLDTNGKDIFSLNYTSTDDTITFTVPPKSCAIAPIYNNVFDIVNMPFSVTVSTTNDVIACLRADLGRSCPGDKPFVEMPLDDKTLLTYNVTSKNDRGCSSIYTNSFVYETVTYHISAAISNSPIHVITTTLASVILPIFDLLVNSLTYIVESLIDVLESPEFGALFERLLQFLLKIFVLVYNFISDVIVPKIYDIFSALPLKYKILLLLLLIFYLKTTKFLFSLCIVAILWFCVKEK</sequence>